<dbReference type="EC" id="7.1.1.-" evidence="5"/>
<sequence length="357" mass="38989">MSHLTEFQTFLLLSILKVVVVVVITLTAVAYTVLLERKVLGRIQNRWGPSRVGPFGLLQPLADGIKLFLKEELLPLAAEKPLFIIAPIIALTCSLISIAVVPFGQVQHVTANGVTVDIFNIADLDIGLLVILGITSIGVYGIALSGWSSNNKFALLGSLRATSQMISYELALGLSLVGVVLRAQSLSLRAIVNSQSAHGLLSWNVFGGLQFVAFFIYLMAAYAETNRAPFDLPEAESELIAGYHTEYSSMKFAMFFMAEYANMITVACVATLLFFGGPSSPFGNLFPAIGGPIIAAILPIFWFVVKVFAFLLLYIWVRGTLPRFRYDQLMSFGWKFLLPLAMANIVFTSLVLALHAK</sequence>
<name>A0A3R9P0W4_9BACT</name>
<gene>
    <name evidence="5" type="primary">nuoH</name>
    <name evidence="7" type="ORF">EDE15_5030</name>
</gene>
<evidence type="ECO:0000256" key="5">
    <source>
        <dbReference type="HAMAP-Rule" id="MF_01350"/>
    </source>
</evidence>
<feature type="transmembrane region" description="Helical" evidence="5">
    <location>
        <begin position="203"/>
        <end position="223"/>
    </location>
</feature>
<feature type="transmembrane region" description="Helical" evidence="5">
    <location>
        <begin position="289"/>
        <end position="315"/>
    </location>
</feature>
<keyword evidence="5" id="KW-1003">Cell membrane</keyword>
<accession>A0A3R9P0W4</accession>
<dbReference type="GO" id="GO:0005886">
    <property type="term" value="C:plasma membrane"/>
    <property type="evidence" value="ECO:0007669"/>
    <property type="project" value="UniProtKB-SubCell"/>
</dbReference>
<dbReference type="GO" id="GO:0016655">
    <property type="term" value="F:oxidoreductase activity, acting on NAD(P)H, quinone or similar compound as acceptor"/>
    <property type="evidence" value="ECO:0007669"/>
    <property type="project" value="UniProtKB-UniRule"/>
</dbReference>
<keyword evidence="5 6" id="KW-0520">NAD</keyword>
<dbReference type="NCBIfam" id="NF004741">
    <property type="entry name" value="PRK06076.1-2"/>
    <property type="match status" value="1"/>
</dbReference>
<protein>
    <recommendedName>
        <fullName evidence="5">NADH-quinone oxidoreductase subunit H</fullName>
        <ecNumber evidence="5">7.1.1.-</ecNumber>
    </recommendedName>
    <alternativeName>
        <fullName evidence="5">NADH dehydrogenase I subunit H</fullName>
    </alternativeName>
    <alternativeName>
        <fullName evidence="5">NDH-1 subunit H</fullName>
    </alternativeName>
</protein>
<comment type="caution">
    <text evidence="7">The sequence shown here is derived from an EMBL/GenBank/DDBJ whole genome shotgun (WGS) entry which is preliminary data.</text>
</comment>
<feature type="transmembrane region" description="Helical" evidence="5">
    <location>
        <begin position="12"/>
        <end position="34"/>
    </location>
</feature>
<dbReference type="RefSeq" id="WP_125487593.1">
    <property type="nucleotide sequence ID" value="NZ_RSDW01000001.1"/>
</dbReference>
<keyword evidence="5" id="KW-0830">Ubiquinone</keyword>
<evidence type="ECO:0000256" key="1">
    <source>
        <dbReference type="ARBA" id="ARBA00004141"/>
    </source>
</evidence>
<dbReference type="GO" id="GO:0003954">
    <property type="term" value="F:NADH dehydrogenase activity"/>
    <property type="evidence" value="ECO:0007669"/>
    <property type="project" value="TreeGrafter"/>
</dbReference>
<dbReference type="PROSITE" id="PS00667">
    <property type="entry name" value="COMPLEX1_ND1_1"/>
    <property type="match status" value="1"/>
</dbReference>
<keyword evidence="8" id="KW-1185">Reference proteome</keyword>
<evidence type="ECO:0000256" key="2">
    <source>
        <dbReference type="ARBA" id="ARBA00022692"/>
    </source>
</evidence>
<keyword evidence="5" id="KW-0874">Quinone</keyword>
<dbReference type="InterPro" id="IPR018086">
    <property type="entry name" value="NADH_UbQ_OxRdtase_su1_CS"/>
</dbReference>
<evidence type="ECO:0000256" key="6">
    <source>
        <dbReference type="RuleBase" id="RU000471"/>
    </source>
</evidence>
<dbReference type="OrthoDB" id="9803734at2"/>
<dbReference type="PANTHER" id="PTHR11432">
    <property type="entry name" value="NADH DEHYDROGENASE SUBUNIT 1"/>
    <property type="match status" value="1"/>
</dbReference>
<dbReference type="Pfam" id="PF00146">
    <property type="entry name" value="NADHdh"/>
    <property type="match status" value="1"/>
</dbReference>
<keyword evidence="4 5" id="KW-0472">Membrane</keyword>
<dbReference type="GO" id="GO:0048038">
    <property type="term" value="F:quinone binding"/>
    <property type="evidence" value="ECO:0007669"/>
    <property type="project" value="UniProtKB-KW"/>
</dbReference>
<comment type="similarity">
    <text evidence="5 6">Belongs to the complex I subunit 1 family.</text>
</comment>
<evidence type="ECO:0000256" key="3">
    <source>
        <dbReference type="ARBA" id="ARBA00022989"/>
    </source>
</evidence>
<dbReference type="HAMAP" id="MF_01350">
    <property type="entry name" value="NDH1_NuoH"/>
    <property type="match status" value="1"/>
</dbReference>
<dbReference type="AlphaFoldDB" id="A0A3R9P0W4"/>
<keyword evidence="2 5" id="KW-0812">Transmembrane</keyword>
<feature type="transmembrane region" description="Helical" evidence="5">
    <location>
        <begin position="82"/>
        <end position="106"/>
    </location>
</feature>
<dbReference type="GO" id="GO:0009060">
    <property type="term" value="P:aerobic respiration"/>
    <property type="evidence" value="ECO:0007669"/>
    <property type="project" value="TreeGrafter"/>
</dbReference>
<organism evidence="7 8">
    <name type="scientific">Edaphobacter aggregans</name>
    <dbReference type="NCBI Taxonomy" id="570835"/>
    <lineage>
        <taxon>Bacteria</taxon>
        <taxon>Pseudomonadati</taxon>
        <taxon>Acidobacteriota</taxon>
        <taxon>Terriglobia</taxon>
        <taxon>Terriglobales</taxon>
        <taxon>Acidobacteriaceae</taxon>
        <taxon>Edaphobacter</taxon>
    </lineage>
</organism>
<comment type="subcellular location">
    <subcellularLocation>
        <location evidence="5 6">Cell membrane</location>
        <topology evidence="5 6">Multi-pass membrane protein</topology>
    </subcellularLocation>
    <subcellularLocation>
        <location evidence="1">Membrane</location>
        <topology evidence="1">Multi-pass membrane protein</topology>
    </subcellularLocation>
</comment>
<keyword evidence="3 5" id="KW-1133">Transmembrane helix</keyword>
<evidence type="ECO:0000313" key="8">
    <source>
        <dbReference type="Proteomes" id="UP000269669"/>
    </source>
</evidence>
<proteinExistence type="inferred from homology"/>
<feature type="transmembrane region" description="Helical" evidence="5">
    <location>
        <begin position="126"/>
        <end position="144"/>
    </location>
</feature>
<keyword evidence="5" id="KW-1278">Translocase</keyword>
<dbReference type="EMBL" id="RSDW01000001">
    <property type="protein sequence ID" value="RSL19364.1"/>
    <property type="molecule type" value="Genomic_DNA"/>
</dbReference>
<comment type="subunit">
    <text evidence="5">NDH-1 is composed of 14 different subunits. Subunits NuoA, H, J, K, L, M, N constitute the membrane sector of the complex.</text>
</comment>
<feature type="transmembrane region" description="Helical" evidence="5">
    <location>
        <begin position="336"/>
        <end position="356"/>
    </location>
</feature>
<comment type="function">
    <text evidence="5">NDH-1 shuttles electrons from NADH, via FMN and iron-sulfur (Fe-S) centers, to quinones in the respiratory chain. The immediate electron acceptor for the enzyme in this species is believed to be ubiquinone. Couples the redox reaction to proton translocation (for every two electrons transferred, four hydrogen ions are translocated across the cytoplasmic membrane), and thus conserves the redox energy in a proton gradient. This subunit may bind ubiquinone.</text>
</comment>
<dbReference type="InterPro" id="IPR001694">
    <property type="entry name" value="NADH_UbQ_OxRdtase_su1/FPO"/>
</dbReference>
<dbReference type="PROSITE" id="PS00668">
    <property type="entry name" value="COMPLEX1_ND1_2"/>
    <property type="match status" value="1"/>
</dbReference>
<reference evidence="7 8" key="1">
    <citation type="submission" date="2018-12" db="EMBL/GenBank/DDBJ databases">
        <title>Sequencing of bacterial isolates from soil warming experiment in Harvard Forest, Massachusetts, USA.</title>
        <authorList>
            <person name="Deangelis K."/>
        </authorList>
    </citation>
    <scope>NUCLEOTIDE SEQUENCE [LARGE SCALE GENOMIC DNA]</scope>
    <source>
        <strain evidence="7 8">EB153</strain>
    </source>
</reference>
<dbReference type="PANTHER" id="PTHR11432:SF3">
    <property type="entry name" value="NADH-UBIQUINONE OXIDOREDUCTASE CHAIN 1"/>
    <property type="match status" value="1"/>
</dbReference>
<evidence type="ECO:0000256" key="4">
    <source>
        <dbReference type="ARBA" id="ARBA00023136"/>
    </source>
</evidence>
<feature type="transmembrane region" description="Helical" evidence="5">
    <location>
        <begin position="260"/>
        <end position="277"/>
    </location>
</feature>
<evidence type="ECO:0000313" key="7">
    <source>
        <dbReference type="EMBL" id="RSL19364.1"/>
    </source>
</evidence>
<dbReference type="Proteomes" id="UP000269669">
    <property type="component" value="Unassembled WGS sequence"/>
</dbReference>
<comment type="catalytic activity">
    <reaction evidence="5">
        <text>a quinone + NADH + 5 H(+)(in) = a quinol + NAD(+) + 4 H(+)(out)</text>
        <dbReference type="Rhea" id="RHEA:57888"/>
        <dbReference type="ChEBI" id="CHEBI:15378"/>
        <dbReference type="ChEBI" id="CHEBI:24646"/>
        <dbReference type="ChEBI" id="CHEBI:57540"/>
        <dbReference type="ChEBI" id="CHEBI:57945"/>
        <dbReference type="ChEBI" id="CHEBI:132124"/>
    </reaction>
</comment>
<feature type="transmembrane region" description="Helical" evidence="5">
    <location>
        <begin position="165"/>
        <end position="183"/>
    </location>
</feature>